<sequence>MSAPRRKRLTPKALKARSAHDTTTAVDGRVFSRPCAHLGLRAPCCVLCWHHILRGETAAAVLGSGEERRFTGYTPSFRLPALDCEFAHQTVHERRRRSLWRLCRGCLGTEDTFVYHVDCFHAIERHYGRRLSLEDLWAMSVWTQGLPRMPTMSASRPRAGARLEVDGTKTNDTWIRILGALPQELLDQIRGMCPESCLWRYFSALERFPHLEPLLDRDTGTRWLSFEELGYWNRWDGVMSTSGSADLVRLSLDDLGIRSVEHKSATDGEGTSPDSGIGYVVEHVDTMKSFKYAIKVREFDHKLDTGRSCMKQGQFIRLMPVDDRPPATTCTEGLRIWDIPNPPPVKTITWFSERLKPAKVSCLKLQGLRGLTVFCSQGAIYANRPHYTWGISAAPAPSQANLHPSERRRLTPIFFPLRDGEKITEIWVRDCTCAASVCRKTIHNEALAIVLTYEVKIVTSAGRFQLFGRYISPRAEASNPHSGLRWKQIGNATTTHLLYTNPMFQSPHTDLGAASTTAQTQISEKKPAPPAPLVKCRGWAIAAHFGYMSVASLRGVNQLKLFHVRGSRRDVPDNPCQGLLLGYKDGSLAALGNCSEEGADIEGDVYHDPLALYHRINKKGGYEIVRSYSLTDSKEPDLDYDYEWEEIPMEGELYWWFDDHRTLFIRHQP</sequence>
<dbReference type="Proteomes" id="UP001287286">
    <property type="component" value="Unassembled WGS sequence"/>
</dbReference>
<evidence type="ECO:0008006" key="3">
    <source>
        <dbReference type="Google" id="ProtNLM"/>
    </source>
</evidence>
<accession>A0ABR0CDF1</accession>
<proteinExistence type="predicted"/>
<organism evidence="1 2">
    <name type="scientific">Purpureocillium lilacinum</name>
    <name type="common">Paecilomyces lilacinus</name>
    <dbReference type="NCBI Taxonomy" id="33203"/>
    <lineage>
        <taxon>Eukaryota</taxon>
        <taxon>Fungi</taxon>
        <taxon>Dikarya</taxon>
        <taxon>Ascomycota</taxon>
        <taxon>Pezizomycotina</taxon>
        <taxon>Sordariomycetes</taxon>
        <taxon>Hypocreomycetidae</taxon>
        <taxon>Hypocreales</taxon>
        <taxon>Ophiocordycipitaceae</taxon>
        <taxon>Purpureocillium</taxon>
    </lineage>
</organism>
<reference evidence="1 2" key="1">
    <citation type="journal article" date="2024" name="Microbiol. Resour. Announc.">
        <title>Genome annotations for the ascomycete fungi Trichoderma harzianum, Trichoderma aggressivum, and Purpureocillium lilacinum.</title>
        <authorList>
            <person name="Beijen E.P.W."/>
            <person name="Ohm R.A."/>
        </authorList>
    </citation>
    <scope>NUCLEOTIDE SEQUENCE [LARGE SCALE GENOMIC DNA]</scope>
    <source>
        <strain evidence="1 2">CBS 150709</strain>
    </source>
</reference>
<keyword evidence="2" id="KW-1185">Reference proteome</keyword>
<comment type="caution">
    <text evidence="1">The sequence shown here is derived from an EMBL/GenBank/DDBJ whole genome shotgun (WGS) entry which is preliminary data.</text>
</comment>
<name>A0ABR0CDF1_PURLI</name>
<evidence type="ECO:0000313" key="2">
    <source>
        <dbReference type="Proteomes" id="UP001287286"/>
    </source>
</evidence>
<gene>
    <name evidence="1" type="ORF">Purlil1_1751</name>
</gene>
<protein>
    <recommendedName>
        <fullName evidence="3">F-box domain-containing protein</fullName>
    </recommendedName>
</protein>
<dbReference type="EMBL" id="JAWRVI010000004">
    <property type="protein sequence ID" value="KAK4094260.1"/>
    <property type="molecule type" value="Genomic_DNA"/>
</dbReference>
<evidence type="ECO:0000313" key="1">
    <source>
        <dbReference type="EMBL" id="KAK4094260.1"/>
    </source>
</evidence>